<dbReference type="Pfam" id="PF13578">
    <property type="entry name" value="Methyltransf_24"/>
    <property type="match status" value="1"/>
</dbReference>
<dbReference type="EMBL" id="FMXR01000008">
    <property type="protein sequence ID" value="SDB15602.1"/>
    <property type="molecule type" value="Genomic_DNA"/>
</dbReference>
<dbReference type="RefSeq" id="WP_090173187.1">
    <property type="nucleotide sequence ID" value="NZ_FMXR01000008.1"/>
</dbReference>
<dbReference type="InterPro" id="IPR029063">
    <property type="entry name" value="SAM-dependent_MTases_sf"/>
</dbReference>
<organism evidence="1 2">
    <name type="scientific">Eubacterium oxidoreducens</name>
    <dbReference type="NCBI Taxonomy" id="1732"/>
    <lineage>
        <taxon>Bacteria</taxon>
        <taxon>Bacillati</taxon>
        <taxon>Bacillota</taxon>
        <taxon>Clostridia</taxon>
        <taxon>Eubacteriales</taxon>
        <taxon>Eubacteriaceae</taxon>
        <taxon>Eubacterium</taxon>
    </lineage>
</organism>
<keyword evidence="1" id="KW-0808">Transferase</keyword>
<protein>
    <submittedName>
        <fullName evidence="1">Methyltransferase domain-containing protein</fullName>
    </submittedName>
</protein>
<dbReference type="Proteomes" id="UP000199228">
    <property type="component" value="Unassembled WGS sequence"/>
</dbReference>
<dbReference type="OrthoDB" id="2067924at2"/>
<keyword evidence="2" id="KW-1185">Reference proteome</keyword>
<reference evidence="1 2" key="1">
    <citation type="submission" date="2016-10" db="EMBL/GenBank/DDBJ databases">
        <authorList>
            <person name="de Groot N.N."/>
        </authorList>
    </citation>
    <scope>NUCLEOTIDE SEQUENCE [LARGE SCALE GENOMIC DNA]</scope>
    <source>
        <strain evidence="1 2">DSM 3217</strain>
    </source>
</reference>
<dbReference type="STRING" id="1732.SAMN02910417_01168"/>
<gene>
    <name evidence="1" type="ORF">SAMN02910417_01168</name>
</gene>
<sequence length="410" mass="46409">MENVELFYQAMDDGLLTKDELQSEMSRYDRAFLSGMLKLKKPKKILEIGISGGATTSLILHCLDVLGIHPQVYSVDITKQWYVDPSKVSGHIAKERSEAYGDAHQFMLGHSIAYFIDEIGDEIDFVIIDTMHSLPGELLDYISVKKHLAKDATIVFHDVSQNLLGINSTYGLPFEYASLVTLCAISGKKYIGDDDSNIENLANIGAVAVDGDFDGDVDNLFQALFVNWNYIPDELSLEEYRVRIEKDYGPEYLALFEKALAGNRFALYRRKGAGCTRASIIKQLEEKVAKAKEVYIYGNGKLANQVERYLNKCYRIQPKRVVTKEEETIPSVHTLKGKKEDVLIVLGIGTQHHYQVLTLLHQLGLEKNVFPYNGTGFYEFLEIMDEELLEGNDFINGNFYEQSIHTARFL</sequence>
<proteinExistence type="predicted"/>
<dbReference type="GO" id="GO:0032259">
    <property type="term" value="P:methylation"/>
    <property type="evidence" value="ECO:0007669"/>
    <property type="project" value="UniProtKB-KW"/>
</dbReference>
<keyword evidence="1" id="KW-0489">Methyltransferase</keyword>
<dbReference type="GO" id="GO:0008168">
    <property type="term" value="F:methyltransferase activity"/>
    <property type="evidence" value="ECO:0007669"/>
    <property type="project" value="UniProtKB-KW"/>
</dbReference>
<dbReference type="AlphaFoldDB" id="A0A1G6B4U8"/>
<evidence type="ECO:0000313" key="2">
    <source>
        <dbReference type="Proteomes" id="UP000199228"/>
    </source>
</evidence>
<dbReference type="SUPFAM" id="SSF53335">
    <property type="entry name" value="S-adenosyl-L-methionine-dependent methyltransferases"/>
    <property type="match status" value="1"/>
</dbReference>
<accession>A0A1G6B4U8</accession>
<dbReference type="Gene3D" id="3.40.50.150">
    <property type="entry name" value="Vaccinia Virus protein VP39"/>
    <property type="match status" value="1"/>
</dbReference>
<name>A0A1G6B4U8_EUBOX</name>
<evidence type="ECO:0000313" key="1">
    <source>
        <dbReference type="EMBL" id="SDB15602.1"/>
    </source>
</evidence>